<keyword evidence="1" id="KW-1133">Transmembrane helix</keyword>
<dbReference type="AlphaFoldDB" id="A0ABD1QPZ9"/>
<protein>
    <submittedName>
        <fullName evidence="2">Uncharacterized protein</fullName>
    </submittedName>
</protein>
<accession>A0ABD1QPZ9</accession>
<organism evidence="2 3">
    <name type="scientific">Forsythia ovata</name>
    <dbReference type="NCBI Taxonomy" id="205694"/>
    <lineage>
        <taxon>Eukaryota</taxon>
        <taxon>Viridiplantae</taxon>
        <taxon>Streptophyta</taxon>
        <taxon>Embryophyta</taxon>
        <taxon>Tracheophyta</taxon>
        <taxon>Spermatophyta</taxon>
        <taxon>Magnoliopsida</taxon>
        <taxon>eudicotyledons</taxon>
        <taxon>Gunneridae</taxon>
        <taxon>Pentapetalae</taxon>
        <taxon>asterids</taxon>
        <taxon>lamiids</taxon>
        <taxon>Lamiales</taxon>
        <taxon>Oleaceae</taxon>
        <taxon>Forsythieae</taxon>
        <taxon>Forsythia</taxon>
    </lineage>
</organism>
<gene>
    <name evidence="2" type="ORF">Fot_47306</name>
</gene>
<keyword evidence="1" id="KW-0472">Membrane</keyword>
<feature type="transmembrane region" description="Helical" evidence="1">
    <location>
        <begin position="49"/>
        <end position="70"/>
    </location>
</feature>
<proteinExistence type="predicted"/>
<keyword evidence="3" id="KW-1185">Reference proteome</keyword>
<dbReference type="Proteomes" id="UP001604277">
    <property type="component" value="Unassembled WGS sequence"/>
</dbReference>
<name>A0ABD1QPZ9_9LAMI</name>
<keyword evidence="1" id="KW-0812">Transmembrane</keyword>
<comment type="caution">
    <text evidence="2">The sequence shown here is derived from an EMBL/GenBank/DDBJ whole genome shotgun (WGS) entry which is preliminary data.</text>
</comment>
<evidence type="ECO:0000256" key="1">
    <source>
        <dbReference type="SAM" id="Phobius"/>
    </source>
</evidence>
<evidence type="ECO:0000313" key="2">
    <source>
        <dbReference type="EMBL" id="KAL2478292.1"/>
    </source>
</evidence>
<sequence length="120" mass="13129">MLNLGKLRFRCCFLAWGPEFDGVRLGMSATKVIEGDSPMVKFGSTIKNLVLVSGFLVFPVFWFSGVSCILQATIASPKRGRGPTTSANFSTRSTASADYNKFHPYLFLQQVGGQVQSRAL</sequence>
<evidence type="ECO:0000313" key="3">
    <source>
        <dbReference type="Proteomes" id="UP001604277"/>
    </source>
</evidence>
<dbReference type="EMBL" id="JBFOLJ010000014">
    <property type="protein sequence ID" value="KAL2478292.1"/>
    <property type="molecule type" value="Genomic_DNA"/>
</dbReference>
<reference evidence="3" key="1">
    <citation type="submission" date="2024-07" db="EMBL/GenBank/DDBJ databases">
        <title>Two chromosome-level genome assemblies of Korean endemic species Abeliophyllum distichum and Forsythia ovata (Oleaceae).</title>
        <authorList>
            <person name="Jang H."/>
        </authorList>
    </citation>
    <scope>NUCLEOTIDE SEQUENCE [LARGE SCALE GENOMIC DNA]</scope>
</reference>